<protein>
    <submittedName>
        <fullName evidence="2">Uncharacterized protein</fullName>
    </submittedName>
</protein>
<keyword evidence="3" id="KW-1185">Reference proteome</keyword>
<sequence>MDPILFRIIFQKRKICCSFCSALSGAISPPPRAVFEFSFSTCFSSSGIFLLHAVHSINLRENKAVNFRQVAMLIASSVYYCLSAGVIGYCLDESSCK</sequence>
<proteinExistence type="predicted"/>
<evidence type="ECO:0000256" key="1">
    <source>
        <dbReference type="SAM" id="Phobius"/>
    </source>
</evidence>
<comment type="caution">
    <text evidence="2">The sequence shown here is derived from an EMBL/GenBank/DDBJ whole genome shotgun (WGS) entry which is preliminary data.</text>
</comment>
<keyword evidence="1" id="KW-1133">Transmembrane helix</keyword>
<keyword evidence="1" id="KW-0812">Transmembrane</keyword>
<dbReference type="Proteomes" id="UP000054630">
    <property type="component" value="Unassembled WGS sequence"/>
</dbReference>
<name>A0A0V0RL63_9BILA</name>
<accession>A0A0V0RL63</accession>
<dbReference type="AlphaFoldDB" id="A0A0V0RL63"/>
<organism evidence="2 3">
    <name type="scientific">Trichinella nelsoni</name>
    <dbReference type="NCBI Taxonomy" id="6336"/>
    <lineage>
        <taxon>Eukaryota</taxon>
        <taxon>Metazoa</taxon>
        <taxon>Ecdysozoa</taxon>
        <taxon>Nematoda</taxon>
        <taxon>Enoplea</taxon>
        <taxon>Dorylaimia</taxon>
        <taxon>Trichinellida</taxon>
        <taxon>Trichinellidae</taxon>
        <taxon>Trichinella</taxon>
    </lineage>
</organism>
<gene>
    <name evidence="2" type="ORF">T07_7047</name>
</gene>
<dbReference type="EMBL" id="JYDL01000137">
    <property type="protein sequence ID" value="KRX15213.1"/>
    <property type="molecule type" value="Genomic_DNA"/>
</dbReference>
<reference evidence="2 3" key="1">
    <citation type="submission" date="2015-01" db="EMBL/GenBank/DDBJ databases">
        <title>Evolution of Trichinella species and genotypes.</title>
        <authorList>
            <person name="Korhonen P.K."/>
            <person name="Edoardo P."/>
            <person name="Giuseppe L.R."/>
            <person name="Gasser R.B."/>
        </authorList>
    </citation>
    <scope>NUCLEOTIDE SEQUENCE [LARGE SCALE GENOMIC DNA]</scope>
    <source>
        <strain evidence="2">ISS37</strain>
    </source>
</reference>
<evidence type="ECO:0000313" key="2">
    <source>
        <dbReference type="EMBL" id="KRX15213.1"/>
    </source>
</evidence>
<keyword evidence="1" id="KW-0472">Membrane</keyword>
<feature type="transmembrane region" description="Helical" evidence="1">
    <location>
        <begin position="70"/>
        <end position="89"/>
    </location>
</feature>
<evidence type="ECO:0000313" key="3">
    <source>
        <dbReference type="Proteomes" id="UP000054630"/>
    </source>
</evidence>